<feature type="domain" description="Cytochrome c" evidence="6">
    <location>
        <begin position="37"/>
        <end position="148"/>
    </location>
</feature>
<dbReference type="AlphaFoldDB" id="A0A845MBU3"/>
<keyword evidence="1 4" id="KW-0349">Heme</keyword>
<evidence type="ECO:0000256" key="5">
    <source>
        <dbReference type="SAM" id="SignalP"/>
    </source>
</evidence>
<dbReference type="EMBL" id="WTUX01000019">
    <property type="protein sequence ID" value="MZR14961.1"/>
    <property type="molecule type" value="Genomic_DNA"/>
</dbReference>
<dbReference type="GO" id="GO:0020037">
    <property type="term" value="F:heme binding"/>
    <property type="evidence" value="ECO:0007669"/>
    <property type="project" value="InterPro"/>
</dbReference>
<comment type="caution">
    <text evidence="7">The sequence shown here is derived from an EMBL/GenBank/DDBJ whole genome shotgun (WGS) entry which is preliminary data.</text>
</comment>
<protein>
    <submittedName>
        <fullName evidence="7">C-type cytochrome</fullName>
    </submittedName>
</protein>
<feature type="chain" id="PRO_5032545827" evidence="5">
    <location>
        <begin position="24"/>
        <end position="176"/>
    </location>
</feature>
<proteinExistence type="predicted"/>
<name>A0A845MBU3_9RHOB</name>
<evidence type="ECO:0000256" key="4">
    <source>
        <dbReference type="PROSITE-ProRule" id="PRU00433"/>
    </source>
</evidence>
<evidence type="ECO:0000259" key="6">
    <source>
        <dbReference type="PROSITE" id="PS51007"/>
    </source>
</evidence>
<dbReference type="SUPFAM" id="SSF46626">
    <property type="entry name" value="Cytochrome c"/>
    <property type="match status" value="1"/>
</dbReference>
<accession>A0A845MBU3</accession>
<keyword evidence="2 4" id="KW-0479">Metal-binding</keyword>
<evidence type="ECO:0000313" key="8">
    <source>
        <dbReference type="Proteomes" id="UP000467322"/>
    </source>
</evidence>
<dbReference type="PROSITE" id="PS51007">
    <property type="entry name" value="CYTC"/>
    <property type="match status" value="1"/>
</dbReference>
<keyword evidence="8" id="KW-1185">Reference proteome</keyword>
<sequence>MARRTLAAAAALAMTVFAGGALAQDSATDEAFDPQEYDIERGKEVYERVGVCLQCHGWDGDGMGRNPRSVGIAPNLREFPADAQLLHEIIACGRPYTEMPYHDRNAYSDGRCYGMTMDDFEDGEKPSRGKSIRDDDIDNLVAYMLTHMIGAGDTTFEQCEEFYGEGHRNCIPLEGR</sequence>
<dbReference type="Gene3D" id="1.10.760.10">
    <property type="entry name" value="Cytochrome c-like domain"/>
    <property type="match status" value="1"/>
</dbReference>
<keyword evidence="5" id="KW-0732">Signal</keyword>
<evidence type="ECO:0000256" key="2">
    <source>
        <dbReference type="ARBA" id="ARBA00022723"/>
    </source>
</evidence>
<evidence type="ECO:0000256" key="1">
    <source>
        <dbReference type="ARBA" id="ARBA00022617"/>
    </source>
</evidence>
<dbReference type="Pfam" id="PF00034">
    <property type="entry name" value="Cytochrom_C"/>
    <property type="match status" value="1"/>
</dbReference>
<evidence type="ECO:0000313" key="7">
    <source>
        <dbReference type="EMBL" id="MZR14961.1"/>
    </source>
</evidence>
<dbReference type="InterPro" id="IPR036909">
    <property type="entry name" value="Cyt_c-like_dom_sf"/>
</dbReference>
<dbReference type="RefSeq" id="WP_161353188.1">
    <property type="nucleotide sequence ID" value="NZ_WTUX01000019.1"/>
</dbReference>
<evidence type="ECO:0000256" key="3">
    <source>
        <dbReference type="ARBA" id="ARBA00023004"/>
    </source>
</evidence>
<reference evidence="7 8" key="1">
    <citation type="submission" date="2019-12" db="EMBL/GenBank/DDBJ databases">
        <title>Maritimibacter sp. nov. sp. isolated from sea sand.</title>
        <authorList>
            <person name="Kim J."/>
            <person name="Jeong S.E."/>
            <person name="Jung H.S."/>
            <person name="Jeon C.O."/>
        </authorList>
    </citation>
    <scope>NUCLEOTIDE SEQUENCE [LARGE SCALE GENOMIC DNA]</scope>
    <source>
        <strain evidence="7 8">DP07</strain>
    </source>
</reference>
<dbReference type="Proteomes" id="UP000467322">
    <property type="component" value="Unassembled WGS sequence"/>
</dbReference>
<dbReference type="InterPro" id="IPR009056">
    <property type="entry name" value="Cyt_c-like_dom"/>
</dbReference>
<dbReference type="GO" id="GO:0009055">
    <property type="term" value="F:electron transfer activity"/>
    <property type="evidence" value="ECO:0007669"/>
    <property type="project" value="InterPro"/>
</dbReference>
<dbReference type="GO" id="GO:0046872">
    <property type="term" value="F:metal ion binding"/>
    <property type="evidence" value="ECO:0007669"/>
    <property type="project" value="UniProtKB-KW"/>
</dbReference>
<feature type="signal peptide" evidence="5">
    <location>
        <begin position="1"/>
        <end position="23"/>
    </location>
</feature>
<gene>
    <name evidence="7" type="ORF">GQE99_18225</name>
</gene>
<organism evidence="7 8">
    <name type="scientific">Maritimibacter harenae</name>
    <dbReference type="NCBI Taxonomy" id="2606218"/>
    <lineage>
        <taxon>Bacteria</taxon>
        <taxon>Pseudomonadati</taxon>
        <taxon>Pseudomonadota</taxon>
        <taxon>Alphaproteobacteria</taxon>
        <taxon>Rhodobacterales</taxon>
        <taxon>Roseobacteraceae</taxon>
        <taxon>Maritimibacter</taxon>
    </lineage>
</organism>
<keyword evidence="3 4" id="KW-0408">Iron</keyword>